<dbReference type="EMBL" id="CM003528">
    <property type="protein sequence ID" value="RCV07538.1"/>
    <property type="molecule type" value="Genomic_DNA"/>
</dbReference>
<dbReference type="PANTHER" id="PTHR33067">
    <property type="entry name" value="RNA-DIRECTED DNA POLYMERASE-RELATED"/>
    <property type="match status" value="1"/>
</dbReference>
<feature type="region of interest" description="Disordered" evidence="1">
    <location>
        <begin position="57"/>
        <end position="114"/>
    </location>
</feature>
<accession>A0A368PQ25</accession>
<evidence type="ECO:0000256" key="1">
    <source>
        <dbReference type="SAM" id="MobiDB-lite"/>
    </source>
</evidence>
<protein>
    <recommendedName>
        <fullName evidence="3">Reverse transcriptase domain-containing protein</fullName>
    </recommendedName>
</protein>
<proteinExistence type="predicted"/>
<dbReference type="Gene3D" id="2.40.70.10">
    <property type="entry name" value="Acid Proteases"/>
    <property type="match status" value="1"/>
</dbReference>
<evidence type="ECO:0008006" key="3">
    <source>
        <dbReference type="Google" id="ProtNLM"/>
    </source>
</evidence>
<name>A0A368PQ25_SETIT</name>
<reference evidence="2" key="1">
    <citation type="journal article" date="2012" name="Nat. Biotechnol.">
        <title>Reference genome sequence of the model plant Setaria.</title>
        <authorList>
            <person name="Bennetzen J.L."/>
            <person name="Schmutz J."/>
            <person name="Wang H."/>
            <person name="Percifield R."/>
            <person name="Hawkins J."/>
            <person name="Pontaroli A.C."/>
            <person name="Estep M."/>
            <person name="Feng L."/>
            <person name="Vaughn J.N."/>
            <person name="Grimwood J."/>
            <person name="Jenkins J."/>
            <person name="Barry K."/>
            <person name="Lindquist E."/>
            <person name="Hellsten U."/>
            <person name="Deshpande S."/>
            <person name="Wang X."/>
            <person name="Wu X."/>
            <person name="Mitros T."/>
            <person name="Triplett J."/>
            <person name="Yang X."/>
            <person name="Ye C.Y."/>
            <person name="Mauro-Herrera M."/>
            <person name="Wang L."/>
            <person name="Li P."/>
            <person name="Sharma M."/>
            <person name="Sharma R."/>
            <person name="Ronald P.C."/>
            <person name="Panaud O."/>
            <person name="Kellogg E.A."/>
            <person name="Brutnell T.P."/>
            <person name="Doust A.N."/>
            <person name="Tuskan G.A."/>
            <person name="Rokhsar D."/>
            <person name="Devos K.M."/>
        </authorList>
    </citation>
    <scope>NUCLEOTIDE SEQUENCE [LARGE SCALE GENOMIC DNA]</scope>
    <source>
        <strain evidence="2">Yugu1</strain>
    </source>
</reference>
<dbReference type="InterPro" id="IPR021109">
    <property type="entry name" value="Peptidase_aspartic_dom_sf"/>
</dbReference>
<evidence type="ECO:0000313" key="2">
    <source>
        <dbReference type="EMBL" id="RCV07538.1"/>
    </source>
</evidence>
<dbReference type="AlphaFoldDB" id="A0A368PQ25"/>
<sequence length="350" mass="39279">MEEQGKINKDTITKFKAIDKVLKSIYSKVTEVGSSNHQVMNMMKMLETQVSQLAGHLSSNEGKLPGQPKNPETAKAIQTHSGKETENPKCPTGARKPNPPAEAKMSSKEKTPTLAPEIETKEPEFDMVNQDDTKILPAKPRNHLGKTNEQFEKFVEVVRRLNIKMPPLDALQVPTYAHYFKDILMSKLEIPQFTTDHIKMTKKCTVAIANQALEKKRDPGCQTIPCSIGMLMFVRALFYLGTSVSMMPKAMFEKLRLPEPEPIAMCLELADKSVRYLEDVPVKIGNHFDFVILEMGEGAKSPLILGRPFLKTARANIDVGKDEIKFDINGTMSAFKVRSCFELYNMISSK</sequence>
<reference evidence="2" key="2">
    <citation type="submission" date="2015-07" db="EMBL/GenBank/DDBJ databases">
        <authorList>
            <person name="Noorani M."/>
        </authorList>
    </citation>
    <scope>NUCLEOTIDE SEQUENCE</scope>
    <source>
        <strain evidence="2">Yugu1</strain>
    </source>
</reference>
<organism evidence="2">
    <name type="scientific">Setaria italica</name>
    <name type="common">Foxtail millet</name>
    <name type="synonym">Panicum italicum</name>
    <dbReference type="NCBI Taxonomy" id="4555"/>
    <lineage>
        <taxon>Eukaryota</taxon>
        <taxon>Viridiplantae</taxon>
        <taxon>Streptophyta</taxon>
        <taxon>Embryophyta</taxon>
        <taxon>Tracheophyta</taxon>
        <taxon>Spermatophyta</taxon>
        <taxon>Magnoliopsida</taxon>
        <taxon>Liliopsida</taxon>
        <taxon>Poales</taxon>
        <taxon>Poaceae</taxon>
        <taxon>PACMAD clade</taxon>
        <taxon>Panicoideae</taxon>
        <taxon>Panicodae</taxon>
        <taxon>Paniceae</taxon>
        <taxon>Cenchrinae</taxon>
        <taxon>Setaria</taxon>
    </lineage>
</organism>
<dbReference type="PANTHER" id="PTHR33067:SF32">
    <property type="entry name" value="ASPARTIC PEPTIDASE DDI1-TYPE DOMAIN-CONTAINING PROTEIN"/>
    <property type="match status" value="1"/>
</dbReference>
<gene>
    <name evidence="2" type="ORF">SETIT_1G252800v2</name>
</gene>
<dbReference type="OrthoDB" id="674712at2759"/>
<dbReference type="CDD" id="cd00303">
    <property type="entry name" value="retropepsin_like"/>
    <property type="match status" value="1"/>
</dbReference>